<organism evidence="1 2">
    <name type="scientific">phage Lak_Megaphage_Sonny</name>
    <dbReference type="NCBI Taxonomy" id="3109229"/>
    <lineage>
        <taxon>Viruses</taxon>
        <taxon>Duplodnaviria</taxon>
        <taxon>Heunggongvirae</taxon>
        <taxon>Uroviricota</taxon>
        <taxon>Caudoviricetes</taxon>
        <taxon>Caudoviricetes code 15 clade</taxon>
    </lineage>
</organism>
<dbReference type="EMBL" id="OR769223">
    <property type="protein sequence ID" value="WQJ53518.1"/>
    <property type="molecule type" value="Genomic_DNA"/>
</dbReference>
<evidence type="ECO:0000313" key="1">
    <source>
        <dbReference type="EMBL" id="WQJ53518.1"/>
    </source>
</evidence>
<reference evidence="1 2" key="1">
    <citation type="submission" date="2023-11" db="EMBL/GenBank/DDBJ databases">
        <authorList>
            <person name="Cook R."/>
            <person name="Crisci M."/>
            <person name="Pye H."/>
            <person name="Adriaenssens E."/>
            <person name="Santini J."/>
        </authorList>
    </citation>
    <scope>NUCLEOTIDE SEQUENCE [LARGE SCALE GENOMIC DNA]</scope>
    <source>
        <strain evidence="1">Lak_Megaphage_Sonny</strain>
    </source>
</reference>
<keyword evidence="2" id="KW-1185">Reference proteome</keyword>
<evidence type="ECO:0000313" key="2">
    <source>
        <dbReference type="Proteomes" id="UP001358193"/>
    </source>
</evidence>
<accession>A0ABZ0Z680</accession>
<dbReference type="Proteomes" id="UP001358193">
    <property type="component" value="Segment"/>
</dbReference>
<proteinExistence type="predicted"/>
<protein>
    <submittedName>
        <fullName evidence="1">Uncharacterized protein</fullName>
    </submittedName>
</protein>
<sequence>MKEYKKFTKAERSSFPYWFAHWRAYNSTAKNCKGWKLKYLFHDVEKPFLKLFMDYKKVQKIHRGIAPHHIEYVRDYWLHVYNVPENREDMLNALFYIATHFFPDIEGMIIDWECSRFTKASEPLNAMEEWERVKHQRIDKLFDDMETGQKFVDWLEPIMQEKFKKLGLK</sequence>
<name>A0ABZ0Z680_9CAUD</name>